<dbReference type="AlphaFoldDB" id="A0A1D1W2L0"/>
<evidence type="ECO:0000256" key="1">
    <source>
        <dbReference type="SAM" id="SignalP"/>
    </source>
</evidence>
<name>A0A1D1W2L0_RAMVA</name>
<comment type="caution">
    <text evidence="2">The sequence shown here is derived from an EMBL/GenBank/DDBJ whole genome shotgun (WGS) entry which is preliminary data.</text>
</comment>
<feature type="chain" id="PRO_5008899131" evidence="1">
    <location>
        <begin position="20"/>
        <end position="92"/>
    </location>
</feature>
<accession>A0A1D1W2L0</accession>
<protein>
    <submittedName>
        <fullName evidence="2">Uncharacterized protein</fullName>
    </submittedName>
</protein>
<gene>
    <name evidence="2" type="primary">RvY_17570-1</name>
    <name evidence="2" type="synonym">RvY_17570.1</name>
    <name evidence="2" type="ORF">RvY_17570</name>
</gene>
<dbReference type="EMBL" id="BDGG01000016">
    <property type="protein sequence ID" value="GAV07765.1"/>
    <property type="molecule type" value="Genomic_DNA"/>
</dbReference>
<organism evidence="2 3">
    <name type="scientific">Ramazzottius varieornatus</name>
    <name type="common">Water bear</name>
    <name type="synonym">Tardigrade</name>
    <dbReference type="NCBI Taxonomy" id="947166"/>
    <lineage>
        <taxon>Eukaryota</taxon>
        <taxon>Metazoa</taxon>
        <taxon>Ecdysozoa</taxon>
        <taxon>Tardigrada</taxon>
        <taxon>Eutardigrada</taxon>
        <taxon>Parachela</taxon>
        <taxon>Hypsibioidea</taxon>
        <taxon>Ramazzottiidae</taxon>
        <taxon>Ramazzottius</taxon>
    </lineage>
</organism>
<proteinExistence type="predicted"/>
<feature type="signal peptide" evidence="1">
    <location>
        <begin position="1"/>
        <end position="19"/>
    </location>
</feature>
<evidence type="ECO:0000313" key="3">
    <source>
        <dbReference type="Proteomes" id="UP000186922"/>
    </source>
</evidence>
<dbReference type="Proteomes" id="UP000186922">
    <property type="component" value="Unassembled WGS sequence"/>
</dbReference>
<evidence type="ECO:0000313" key="2">
    <source>
        <dbReference type="EMBL" id="GAV07765.1"/>
    </source>
</evidence>
<keyword evidence="3" id="KW-1185">Reference proteome</keyword>
<keyword evidence="1" id="KW-0732">Signal</keyword>
<reference evidence="2 3" key="1">
    <citation type="journal article" date="2016" name="Nat. Commun.">
        <title>Extremotolerant tardigrade genome and improved radiotolerance of human cultured cells by tardigrade-unique protein.</title>
        <authorList>
            <person name="Hashimoto T."/>
            <person name="Horikawa D.D."/>
            <person name="Saito Y."/>
            <person name="Kuwahara H."/>
            <person name="Kozuka-Hata H."/>
            <person name="Shin-I T."/>
            <person name="Minakuchi Y."/>
            <person name="Ohishi K."/>
            <person name="Motoyama A."/>
            <person name="Aizu T."/>
            <person name="Enomoto A."/>
            <person name="Kondo K."/>
            <person name="Tanaka S."/>
            <person name="Hara Y."/>
            <person name="Koshikawa S."/>
            <person name="Sagara H."/>
            <person name="Miura T."/>
            <person name="Yokobori S."/>
            <person name="Miyagawa K."/>
            <person name="Suzuki Y."/>
            <person name="Kubo T."/>
            <person name="Oyama M."/>
            <person name="Kohara Y."/>
            <person name="Fujiyama A."/>
            <person name="Arakawa K."/>
            <person name="Katayama T."/>
            <person name="Toyoda A."/>
            <person name="Kunieda T."/>
        </authorList>
    </citation>
    <scope>NUCLEOTIDE SEQUENCE [LARGE SCALE GENOMIC DNA]</scope>
    <source>
        <strain evidence="2 3">YOKOZUNA-1</strain>
    </source>
</reference>
<sequence length="92" mass="10205">MYFLVIVFVLKISIRHVSTQRPATNGISDNKIVNICVMIGNIQAGQVAYERFAAIIDIGIKHANDLRLPANITLRKHHVPERPRSSGSSLAK</sequence>